<dbReference type="Proteomes" id="UP000002494">
    <property type="component" value="Chromosome 16"/>
</dbReference>
<evidence type="ECO:0000256" key="7">
    <source>
        <dbReference type="ARBA" id="ARBA00022989"/>
    </source>
</evidence>
<dbReference type="Pfam" id="PF01762">
    <property type="entry name" value="Galactosyl_T"/>
    <property type="match status" value="1"/>
</dbReference>
<keyword evidence="6" id="KW-0735">Signal-anchor</keyword>
<dbReference type="GeneTree" id="ENSGT00940000159134"/>
<evidence type="ECO:0000256" key="3">
    <source>
        <dbReference type="ARBA" id="ARBA00022676"/>
    </source>
</evidence>
<evidence type="ECO:0000256" key="9">
    <source>
        <dbReference type="ARBA" id="ARBA00023136"/>
    </source>
</evidence>
<dbReference type="RefSeq" id="XP_038950229.2">
    <property type="nucleotide sequence ID" value="XM_039094301.2"/>
</dbReference>
<reference evidence="11" key="1">
    <citation type="submission" date="2024-01" db="EMBL/GenBank/DDBJ databases">
        <title>GRCr8: a new rat reference genome assembly contstructed from accurate long reads and long range scaffolding.</title>
        <authorList>
            <person name="Doris P.A."/>
            <person name="Kalbfleisch T."/>
            <person name="Li K."/>
            <person name="Howe K."/>
            <person name="Wood J."/>
        </authorList>
    </citation>
    <scope>NUCLEOTIDE SEQUENCE [LARGE SCALE GENOMIC DNA]</scope>
    <source>
        <strain evidence="11">Brown Norway</strain>
    </source>
</reference>
<evidence type="ECO:0000256" key="4">
    <source>
        <dbReference type="ARBA" id="ARBA00022679"/>
    </source>
</evidence>
<reference evidence="11" key="3">
    <citation type="submission" date="2025-09" db="UniProtKB">
        <authorList>
            <consortium name="Ensembl"/>
        </authorList>
    </citation>
    <scope>IDENTIFICATION</scope>
    <source>
        <strain evidence="11">Brown Norway</strain>
    </source>
</reference>
<dbReference type="RGD" id="1305151">
    <property type="gene designation" value="B3gnt3"/>
</dbReference>
<dbReference type="InterPro" id="IPR002659">
    <property type="entry name" value="Glyco_trans_31"/>
</dbReference>
<comment type="similarity">
    <text evidence="2 10">Belongs to the glycosyltransferase 31 family.</text>
</comment>
<evidence type="ECO:0000256" key="10">
    <source>
        <dbReference type="RuleBase" id="RU363063"/>
    </source>
</evidence>
<dbReference type="EC" id="2.4.1.-" evidence="10"/>
<dbReference type="Ensembl" id="ENSRNOT00000146152.1">
    <property type="protein sequence ID" value="ENSRNOP00000107869.1"/>
    <property type="gene ID" value="ENSRNOG00000018764.5"/>
</dbReference>
<comment type="subcellular location">
    <subcellularLocation>
        <location evidence="1 10">Golgi apparatus membrane</location>
        <topology evidence="1 10">Single-pass type II membrane protein</topology>
    </subcellularLocation>
</comment>
<keyword evidence="8 10" id="KW-0333">Golgi apparatus</keyword>
<evidence type="ECO:0000313" key="11">
    <source>
        <dbReference type="Ensembl" id="ENSRNOP00000107869.1"/>
    </source>
</evidence>
<reference evidence="11" key="2">
    <citation type="submission" date="2025-08" db="UniProtKB">
        <authorList>
            <consortium name="Ensembl"/>
        </authorList>
    </citation>
    <scope>IDENTIFICATION</scope>
    <source>
        <strain evidence="11">Brown Norway</strain>
    </source>
</reference>
<dbReference type="PANTHER" id="PTHR11214:SF23">
    <property type="entry name" value="N-ACETYLLACTOSAMINIDE BETA-1,3-N-ACETYLGLUCOSAMINYLTRANSFERASE 3"/>
    <property type="match status" value="1"/>
</dbReference>
<keyword evidence="5" id="KW-0812">Transmembrane</keyword>
<keyword evidence="9" id="KW-0472">Membrane</keyword>
<keyword evidence="3 10" id="KW-0328">Glycosyltransferase</keyword>
<name>A0ABK0LB36_RAT</name>
<proteinExistence type="inferred from homology"/>
<evidence type="ECO:0000313" key="12">
    <source>
        <dbReference type="Proteomes" id="UP000002494"/>
    </source>
</evidence>
<organism evidence="11 12">
    <name type="scientific">Rattus norvegicus</name>
    <name type="common">Rat</name>
    <dbReference type="NCBI Taxonomy" id="10116"/>
    <lineage>
        <taxon>Eukaryota</taxon>
        <taxon>Metazoa</taxon>
        <taxon>Chordata</taxon>
        <taxon>Craniata</taxon>
        <taxon>Vertebrata</taxon>
        <taxon>Euteleostomi</taxon>
        <taxon>Mammalia</taxon>
        <taxon>Eutheria</taxon>
        <taxon>Euarchontoglires</taxon>
        <taxon>Glires</taxon>
        <taxon>Rodentia</taxon>
        <taxon>Myomorpha</taxon>
        <taxon>Muroidea</taxon>
        <taxon>Muridae</taxon>
        <taxon>Murinae</taxon>
        <taxon>Rattus</taxon>
    </lineage>
</organism>
<evidence type="ECO:0000256" key="2">
    <source>
        <dbReference type="ARBA" id="ARBA00008661"/>
    </source>
</evidence>
<dbReference type="GeneID" id="290638"/>
<gene>
    <name evidence="11" type="primary">B3gnt3</name>
</gene>
<evidence type="ECO:0000256" key="6">
    <source>
        <dbReference type="ARBA" id="ARBA00022968"/>
    </source>
</evidence>
<keyword evidence="12" id="KW-1185">Reference proteome</keyword>
<dbReference type="PANTHER" id="PTHR11214">
    <property type="entry name" value="BETA-1,3-N-ACETYLGLUCOSAMINYLTRANSFERASE"/>
    <property type="match status" value="1"/>
</dbReference>
<dbReference type="Gene3D" id="3.90.550.50">
    <property type="match status" value="1"/>
</dbReference>
<evidence type="ECO:0000256" key="8">
    <source>
        <dbReference type="ARBA" id="ARBA00023034"/>
    </source>
</evidence>
<keyword evidence="7" id="KW-1133">Transmembrane helix</keyword>
<sequence>MGGFKFSDSQCRLRGGGGGGRARGNSQICDLALGPVSHAMRLPRLRPVVSLLLALAALLLLLTCQSPPSCPAPESPTEPKDDPAWAPDLSRAHAAPCRANLSVSAHPAFARLPSHVRDFLLYRHCRDFAVLREPKATKCAQPAFLLLAIKSSPANYGRRQVLRTTWARERRVRGASLRRLFLVGSDRDPQQARKFNRLLELEAKAYGDILQWDFHDSFFNLTLKQVLFLEWQRTHCTNASFVLNGDDDVFAHTDNMVTYLQGRDPDQHLFVGHLIQNVGPIRVPWSKYFIPTLVTAEDKYPPYCGGGGFLLSRFTMAALHRAARVLPIFPIDDVFLGMCLQQQGLAPGAHSGVRTAGVLPPSPRVSSFDPCFYRDLLLVHRFLPFEMLLMWDALSRPQLACGRQSPPLLTGLGGRHP</sequence>
<protein>
    <recommendedName>
        <fullName evidence="10">Hexosyltransferase</fullName>
        <ecNumber evidence="10">2.4.1.-</ecNumber>
    </recommendedName>
</protein>
<keyword evidence="4" id="KW-0808">Transferase</keyword>
<accession>A0ABK0LB36</accession>
<evidence type="ECO:0000256" key="1">
    <source>
        <dbReference type="ARBA" id="ARBA00004323"/>
    </source>
</evidence>
<evidence type="ECO:0000256" key="5">
    <source>
        <dbReference type="ARBA" id="ARBA00022692"/>
    </source>
</evidence>